<dbReference type="Pfam" id="PF11726">
    <property type="entry name" value="YagK_YfjJ_C"/>
    <property type="match status" value="1"/>
</dbReference>
<organism evidence="2 3">
    <name type="scientific">Enterobacter roggenkampii</name>
    <dbReference type="NCBI Taxonomy" id="1812935"/>
    <lineage>
        <taxon>Bacteria</taxon>
        <taxon>Pseudomonadati</taxon>
        <taxon>Pseudomonadota</taxon>
        <taxon>Gammaproteobacteria</taxon>
        <taxon>Enterobacterales</taxon>
        <taxon>Enterobacteriaceae</taxon>
        <taxon>Enterobacter</taxon>
        <taxon>Enterobacter cloacae complex</taxon>
    </lineage>
</organism>
<evidence type="ECO:0000313" key="2">
    <source>
        <dbReference type="EMBL" id="BCL42614.1"/>
    </source>
</evidence>
<proteinExistence type="predicted"/>
<dbReference type="Proteomes" id="UP000595858">
    <property type="component" value="Chromosome"/>
</dbReference>
<dbReference type="InterPro" id="IPR057271">
    <property type="entry name" value="YagK_YfjJ_C"/>
</dbReference>
<dbReference type="AlphaFoldDB" id="A0AAU9C948"/>
<protein>
    <recommendedName>
        <fullName evidence="1">YagK/YfjJ C-terminal domain-containing protein</fullName>
    </recommendedName>
</protein>
<evidence type="ECO:0000313" key="3">
    <source>
        <dbReference type="Proteomes" id="UP000595858"/>
    </source>
</evidence>
<feature type="domain" description="YagK/YfjJ C-terminal" evidence="1">
    <location>
        <begin position="73"/>
        <end position="229"/>
    </location>
</feature>
<dbReference type="EMBL" id="AP023447">
    <property type="protein sequence ID" value="BCL42614.1"/>
    <property type="molecule type" value="Genomic_DNA"/>
</dbReference>
<reference evidence="2" key="1">
    <citation type="journal article" date="2020" name="J Glob Antimicrob Resist">
        <title>Genomic characterization of clinical Enterobacter roggenkampii co-harboring blaIMP-1- and blaGES-5-encoding IncP6 and mcr-9-encoding IncHI2 plasmids isolated in Japan.</title>
        <authorList>
            <person name="Umeda K."/>
            <person name="Nakamura H."/>
            <person name="Fukuda A."/>
            <person name="Matsumoto Y."/>
            <person name="Motooka D."/>
            <person name="Nakamura S."/>
            <person name="Yasui Y."/>
            <person name="Yoshida H."/>
            <person name="Kawahara R."/>
        </authorList>
    </citation>
    <scope>NUCLEOTIDE SEQUENCE</scope>
    <source>
        <strain evidence="2">OIPH-N260</strain>
    </source>
</reference>
<name>A0AAU9C948_9ENTR</name>
<sequence length="242" mass="27765">MTMMQQSQTLFESSVLSATSFRTVYHEYGRYKTINGNSFVHDGHAYRINTRIGSGVRHDILISTINELNAILKLYSRVFLTRFDLHLPEFTSVEAGNKYIRNLFKRLRDRLESGNNGLSEPIIDFAYGWVCEQEKASQPHYHCWIALPHRSVRWFGTPERGIAGIITEIWMKLTCGKATLVNLAKTTKDYPDHYVIHREHPSSLEGPVFWLSYLAKERGKAQTGKGTRMYSTSKLSSKVLNS</sequence>
<evidence type="ECO:0000259" key="1">
    <source>
        <dbReference type="Pfam" id="PF11726"/>
    </source>
</evidence>
<gene>
    <name evidence="2" type="ORF">OIPHN260_21160</name>
</gene>
<accession>A0AAU9C948</accession>